<protein>
    <submittedName>
        <fullName evidence="2">Uncharacterized protein</fullName>
    </submittedName>
</protein>
<proteinExistence type="predicted"/>
<dbReference type="OrthoDB" id="1452709at2"/>
<dbReference type="Proteomes" id="UP000238314">
    <property type="component" value="Unassembled WGS sequence"/>
</dbReference>
<evidence type="ECO:0000313" key="3">
    <source>
        <dbReference type="Proteomes" id="UP000186246"/>
    </source>
</evidence>
<gene>
    <name evidence="1" type="ORF">B0A70_09055</name>
    <name evidence="2" type="ORF">SAMN05421796_1214</name>
</gene>
<dbReference type="RefSeq" id="WP_076452926.1">
    <property type="nucleotide sequence ID" value="NZ_FTOJ01000021.1"/>
</dbReference>
<keyword evidence="4" id="KW-1185">Reference proteome</keyword>
<reference evidence="1 4" key="1">
    <citation type="submission" date="2016-11" db="EMBL/GenBank/DDBJ databases">
        <title>Whole genomes of Flavobacteriaceae.</title>
        <authorList>
            <person name="Stine C."/>
            <person name="Li C."/>
            <person name="Tadesse D."/>
        </authorList>
    </citation>
    <scope>NUCLEOTIDE SEQUENCE [LARGE SCALE GENOMIC DNA]</scope>
    <source>
        <strain evidence="1 4">DSM 21068</strain>
    </source>
</reference>
<dbReference type="EMBL" id="FTOJ01000021">
    <property type="protein sequence ID" value="SIT10903.1"/>
    <property type="molecule type" value="Genomic_DNA"/>
</dbReference>
<organism evidence="2 3">
    <name type="scientific">Chryseobacterium piscicola</name>
    <dbReference type="NCBI Taxonomy" id="551459"/>
    <lineage>
        <taxon>Bacteria</taxon>
        <taxon>Pseudomonadati</taxon>
        <taxon>Bacteroidota</taxon>
        <taxon>Flavobacteriia</taxon>
        <taxon>Flavobacteriales</taxon>
        <taxon>Weeksellaceae</taxon>
        <taxon>Chryseobacterium group</taxon>
        <taxon>Chryseobacterium</taxon>
    </lineage>
</organism>
<dbReference type="Proteomes" id="UP000186246">
    <property type="component" value="Unassembled WGS sequence"/>
</dbReference>
<dbReference type="AlphaFoldDB" id="A0A1N7PJS4"/>
<reference evidence="3" key="3">
    <citation type="submission" date="2017-01" db="EMBL/GenBank/DDBJ databases">
        <authorList>
            <person name="Varghese N."/>
            <person name="Submissions S."/>
        </authorList>
    </citation>
    <scope>NUCLEOTIDE SEQUENCE [LARGE SCALE GENOMIC DNA]</scope>
    <source>
        <strain evidence="3">DSM 21068</strain>
    </source>
</reference>
<reference evidence="2" key="2">
    <citation type="submission" date="2017-01" db="EMBL/GenBank/DDBJ databases">
        <authorList>
            <person name="Mah S.A."/>
            <person name="Swanson W.J."/>
            <person name="Moy G.W."/>
            <person name="Vacquier V.D."/>
        </authorList>
    </citation>
    <scope>NUCLEOTIDE SEQUENCE [LARGE SCALE GENOMIC DNA]</scope>
    <source>
        <strain evidence="2">DSM 21068</strain>
    </source>
</reference>
<evidence type="ECO:0000313" key="2">
    <source>
        <dbReference type="EMBL" id="SIT10903.1"/>
    </source>
</evidence>
<dbReference type="EMBL" id="MUGO01000012">
    <property type="protein sequence ID" value="PQA93922.1"/>
    <property type="molecule type" value="Genomic_DNA"/>
</dbReference>
<sequence>MRIQIDFDKKDRSQTILALERFLNYNLIEINHGLTFEAVFITFIEKPKKTQKFKRKFLYKKYADISIPFDFSNYSELNLVDFNNAFETIIENIEVINEIEVENKDFEILKLKKNLISLRVLLPKNNTELEFFIENTKELHKQIHLKRMNCRTEQRVSNKRDLIKKLKGFRAYDKKENKLLRPYLNKITDILEKNLKLNQLLSPGYSEIYFSISDSLEDAKTEFPLEDWHEYTYVVIDYDKFESLDIGNRFSYLSGILSSALDEICTIDHLDKTTIEVLKAKLQDDLKEFLTNSSAEQIADELRTFPRNEKILLNRK</sequence>
<evidence type="ECO:0000313" key="4">
    <source>
        <dbReference type="Proteomes" id="UP000238314"/>
    </source>
</evidence>
<accession>A0A1N7PJS4</accession>
<evidence type="ECO:0000313" key="1">
    <source>
        <dbReference type="EMBL" id="PQA93922.1"/>
    </source>
</evidence>
<name>A0A1N7PJS4_9FLAO</name>